<feature type="compositionally biased region" description="Polar residues" evidence="1">
    <location>
        <begin position="97"/>
        <end position="106"/>
    </location>
</feature>
<feature type="region of interest" description="Disordered" evidence="1">
    <location>
        <begin position="40"/>
        <end position="126"/>
    </location>
</feature>
<sequence>MSGPESIGAICIAKGYRLQPAAQVATTPYEPLVQALGRSPCAARTPPANGEPSPRRCYPASKERRPPGLQATRITATVLPRSSPEKRNAEEGWPVRPSQNRRTQQAEAGGLDGGHRLASASGQPRS</sequence>
<dbReference type="Proteomes" id="UP000618795">
    <property type="component" value="Unassembled WGS sequence"/>
</dbReference>
<dbReference type="EMBL" id="BMTD01000005">
    <property type="protein sequence ID" value="GGU93226.1"/>
    <property type="molecule type" value="Genomic_DNA"/>
</dbReference>
<evidence type="ECO:0000313" key="3">
    <source>
        <dbReference type="Proteomes" id="UP000618795"/>
    </source>
</evidence>
<protein>
    <submittedName>
        <fullName evidence="2">Uncharacterized protein</fullName>
    </submittedName>
</protein>
<keyword evidence="3" id="KW-1185">Reference proteome</keyword>
<reference evidence="2" key="1">
    <citation type="journal article" date="2014" name="Int. J. Syst. Evol. Microbiol.">
        <title>Complete genome sequence of Corynebacterium casei LMG S-19264T (=DSM 44701T), isolated from a smear-ripened cheese.</title>
        <authorList>
            <consortium name="US DOE Joint Genome Institute (JGI-PGF)"/>
            <person name="Walter F."/>
            <person name="Albersmeier A."/>
            <person name="Kalinowski J."/>
            <person name="Ruckert C."/>
        </authorList>
    </citation>
    <scope>NUCLEOTIDE SEQUENCE</scope>
    <source>
        <strain evidence="2">JCM 4369</strain>
    </source>
</reference>
<proteinExistence type="predicted"/>
<evidence type="ECO:0000313" key="2">
    <source>
        <dbReference type="EMBL" id="GGU93226.1"/>
    </source>
</evidence>
<dbReference type="AlphaFoldDB" id="A0A918MBA0"/>
<evidence type="ECO:0000256" key="1">
    <source>
        <dbReference type="SAM" id="MobiDB-lite"/>
    </source>
</evidence>
<name>A0A918MBA0_9ACTN</name>
<gene>
    <name evidence="2" type="ORF">GCM10010260_30110</name>
</gene>
<accession>A0A918MBA0</accession>
<organism evidence="2 3">
    <name type="scientific">Streptomyces filipinensis</name>
    <dbReference type="NCBI Taxonomy" id="66887"/>
    <lineage>
        <taxon>Bacteria</taxon>
        <taxon>Bacillati</taxon>
        <taxon>Actinomycetota</taxon>
        <taxon>Actinomycetes</taxon>
        <taxon>Kitasatosporales</taxon>
        <taxon>Streptomycetaceae</taxon>
        <taxon>Streptomyces</taxon>
    </lineage>
</organism>
<comment type="caution">
    <text evidence="2">The sequence shown here is derived from an EMBL/GenBank/DDBJ whole genome shotgun (WGS) entry which is preliminary data.</text>
</comment>
<reference evidence="2" key="2">
    <citation type="submission" date="2020-09" db="EMBL/GenBank/DDBJ databases">
        <authorList>
            <person name="Sun Q."/>
            <person name="Ohkuma M."/>
        </authorList>
    </citation>
    <scope>NUCLEOTIDE SEQUENCE</scope>
    <source>
        <strain evidence="2">JCM 4369</strain>
    </source>
</reference>